<protein>
    <submittedName>
        <fullName evidence="2">Uncharacterized protein</fullName>
    </submittedName>
</protein>
<accession>A0A1A8LUQ4</accession>
<proteinExistence type="predicted"/>
<evidence type="ECO:0000256" key="1">
    <source>
        <dbReference type="SAM" id="MobiDB-lite"/>
    </source>
</evidence>
<reference evidence="2" key="2">
    <citation type="submission" date="2016-06" db="EMBL/GenBank/DDBJ databases">
        <title>The genome of a short-lived fish provides insights into sex chromosome evolution and the genetic control of aging.</title>
        <authorList>
            <person name="Reichwald K."/>
            <person name="Felder M."/>
            <person name="Petzold A."/>
            <person name="Koch P."/>
            <person name="Groth M."/>
            <person name="Platzer M."/>
        </authorList>
    </citation>
    <scope>NUCLEOTIDE SEQUENCE</scope>
    <source>
        <tissue evidence="2">Brain</tissue>
    </source>
</reference>
<evidence type="ECO:0000313" key="2">
    <source>
        <dbReference type="EMBL" id="SBR48357.1"/>
    </source>
</evidence>
<sequence>AVAQKHYGRDAIAGAMTRRLKLWRTQLSTARPRQLPNKPSPLLKQGRRHNATGLAPKGGFSTARDWQFQVDVGRQ</sequence>
<feature type="region of interest" description="Disordered" evidence="1">
    <location>
        <begin position="32"/>
        <end position="60"/>
    </location>
</feature>
<gene>
    <name evidence="2" type="primary">Nfu_g_1_019630</name>
</gene>
<feature type="non-terminal residue" evidence="2">
    <location>
        <position position="75"/>
    </location>
</feature>
<name>A0A1A8LUQ4_9TELE</name>
<reference evidence="2" key="1">
    <citation type="submission" date="2016-05" db="EMBL/GenBank/DDBJ databases">
        <authorList>
            <person name="Lavstsen T."/>
            <person name="Jespersen J.S."/>
        </authorList>
    </citation>
    <scope>NUCLEOTIDE SEQUENCE</scope>
    <source>
        <tissue evidence="2">Brain</tissue>
    </source>
</reference>
<feature type="non-terminal residue" evidence="2">
    <location>
        <position position="1"/>
    </location>
</feature>
<organism evidence="2">
    <name type="scientific">Nothobranchius pienaari</name>
    <dbReference type="NCBI Taxonomy" id="704102"/>
    <lineage>
        <taxon>Eukaryota</taxon>
        <taxon>Metazoa</taxon>
        <taxon>Chordata</taxon>
        <taxon>Craniata</taxon>
        <taxon>Vertebrata</taxon>
        <taxon>Euteleostomi</taxon>
        <taxon>Actinopterygii</taxon>
        <taxon>Neopterygii</taxon>
        <taxon>Teleostei</taxon>
        <taxon>Neoteleostei</taxon>
        <taxon>Acanthomorphata</taxon>
        <taxon>Ovalentaria</taxon>
        <taxon>Atherinomorphae</taxon>
        <taxon>Cyprinodontiformes</taxon>
        <taxon>Nothobranchiidae</taxon>
        <taxon>Nothobranchius</taxon>
    </lineage>
</organism>
<dbReference type="AlphaFoldDB" id="A0A1A8LUQ4"/>
<dbReference type="EMBL" id="HAEF01009368">
    <property type="protein sequence ID" value="SBR48357.1"/>
    <property type="molecule type" value="Transcribed_RNA"/>
</dbReference>